<evidence type="ECO:0000313" key="2">
    <source>
        <dbReference type="Proteomes" id="UP000502345"/>
    </source>
</evidence>
<organism evidence="1 2">
    <name type="scientific">Rhodococcus erythropolis</name>
    <name type="common">Arthrobacter picolinophilus</name>
    <dbReference type="NCBI Taxonomy" id="1833"/>
    <lineage>
        <taxon>Bacteria</taxon>
        <taxon>Bacillati</taxon>
        <taxon>Actinomycetota</taxon>
        <taxon>Actinomycetes</taxon>
        <taxon>Mycobacteriales</taxon>
        <taxon>Nocardiaceae</taxon>
        <taxon>Rhodococcus</taxon>
        <taxon>Rhodococcus erythropolis group</taxon>
    </lineage>
</organism>
<sequence>MADHSEAATRGDGRILLTQGARRGVARIGERRLPLLHQGGIECCEVLEAEEHLATHLEQARNRVLVRGGKALRDVVDRQSVERDQLARTTVTAGCGTNEFAVLVDEIEGDTIDFHFTEIVQFRPGFLLDLGDPCSELRLVEDVVEAEHPLEVVDGREVRRESATDELRRRVGSSQIRVLLFESIELPEQCVECTVRNDGRITNVVAELMLAYLFGQLRPLLARLVGRWLHCIRGFSHS</sequence>
<gene>
    <name evidence="1" type="ORF">G9444_2595</name>
</gene>
<proteinExistence type="predicted"/>
<dbReference type="Proteomes" id="UP000502345">
    <property type="component" value="Chromosome"/>
</dbReference>
<accession>A0A6G9CSI1</accession>
<dbReference type="EMBL" id="CP050124">
    <property type="protein sequence ID" value="QIP39839.1"/>
    <property type="molecule type" value="Genomic_DNA"/>
</dbReference>
<name>A0A6G9CSI1_RHOER</name>
<protein>
    <submittedName>
        <fullName evidence="1">Uncharacterized protein</fullName>
    </submittedName>
</protein>
<evidence type="ECO:0000313" key="1">
    <source>
        <dbReference type="EMBL" id="QIP39839.1"/>
    </source>
</evidence>
<reference evidence="1 2" key="1">
    <citation type="submission" date="2020-03" db="EMBL/GenBank/DDBJ databases">
        <title>Screen low temperature-resistant strains for efficient degradation of petroleum hydrocarbons under the low temperature.</title>
        <authorList>
            <person name="Wang Y."/>
            <person name="Chen J."/>
        </authorList>
    </citation>
    <scope>NUCLEOTIDE SEQUENCE [LARGE SCALE GENOMIC DNA]</scope>
    <source>
        <strain evidence="1 2">KB1</strain>
    </source>
</reference>
<dbReference type="AlphaFoldDB" id="A0A6G9CSI1"/>